<organism evidence="1 2">
    <name type="scientific">Phaseolus angularis</name>
    <name type="common">Azuki bean</name>
    <name type="synonym">Vigna angularis</name>
    <dbReference type="NCBI Taxonomy" id="3914"/>
    <lineage>
        <taxon>Eukaryota</taxon>
        <taxon>Viridiplantae</taxon>
        <taxon>Streptophyta</taxon>
        <taxon>Embryophyta</taxon>
        <taxon>Tracheophyta</taxon>
        <taxon>Spermatophyta</taxon>
        <taxon>Magnoliopsida</taxon>
        <taxon>eudicotyledons</taxon>
        <taxon>Gunneridae</taxon>
        <taxon>Pentapetalae</taxon>
        <taxon>rosids</taxon>
        <taxon>fabids</taxon>
        <taxon>Fabales</taxon>
        <taxon>Fabaceae</taxon>
        <taxon>Papilionoideae</taxon>
        <taxon>50 kb inversion clade</taxon>
        <taxon>NPAAA clade</taxon>
        <taxon>indigoferoid/millettioid clade</taxon>
        <taxon>Phaseoleae</taxon>
        <taxon>Vigna</taxon>
    </lineage>
</organism>
<protein>
    <submittedName>
        <fullName evidence="1">Uncharacterized protein</fullName>
    </submittedName>
</protein>
<proteinExistence type="predicted"/>
<dbReference type="Gramene" id="KOM37800">
    <property type="protein sequence ID" value="KOM37800"/>
    <property type="gene ID" value="LR48_Vigan03g118200"/>
</dbReference>
<dbReference type="AlphaFoldDB" id="A0A0L9U4T5"/>
<sequence>MTSTRRRESEQLRDINPINETFWRPLWDPDEYPHCSHKEQLSDALKYLKYPASTIQPQPSDLGHPTSVSNLDHSVATIQCQYSSSTIRSQPSDLKYLASTIRSSLGHPTSIIRPPPFCLGHPTSSIRPRLSDLKYPASTILPQYPDLTIRFQPPDLSIRPRPFIHPASTIRPQVSGLDHSVSVIQPQVSGLDHSISTIRSRQSGLGHPTSAIRLGHAASTVRPYLGLNFSASHCLVGRKTGPDEQIDSSPQTQVDEQSIPRGTTTVREGEVLRGTTAVRYEQRQVDEQSVLKGITINLTSIARLSMASGIGPFGLNYLVFHGLTGVACVEPLCIINIMLRLGRLVYRAISWAPPGQPPDHHPGDHPV</sequence>
<gene>
    <name evidence="1" type="ORF">LR48_Vigan03g118200</name>
</gene>
<reference evidence="2" key="1">
    <citation type="journal article" date="2015" name="Proc. Natl. Acad. Sci. U.S.A.">
        <title>Genome sequencing of adzuki bean (Vigna angularis) provides insight into high starch and low fat accumulation and domestication.</title>
        <authorList>
            <person name="Yang K."/>
            <person name="Tian Z."/>
            <person name="Chen C."/>
            <person name="Luo L."/>
            <person name="Zhao B."/>
            <person name="Wang Z."/>
            <person name="Yu L."/>
            <person name="Li Y."/>
            <person name="Sun Y."/>
            <person name="Li W."/>
            <person name="Chen Y."/>
            <person name="Li Y."/>
            <person name="Zhang Y."/>
            <person name="Ai D."/>
            <person name="Zhao J."/>
            <person name="Shang C."/>
            <person name="Ma Y."/>
            <person name="Wu B."/>
            <person name="Wang M."/>
            <person name="Gao L."/>
            <person name="Sun D."/>
            <person name="Zhang P."/>
            <person name="Guo F."/>
            <person name="Wang W."/>
            <person name="Li Y."/>
            <person name="Wang J."/>
            <person name="Varshney R.K."/>
            <person name="Wang J."/>
            <person name="Ling H.Q."/>
            <person name="Wan P."/>
        </authorList>
    </citation>
    <scope>NUCLEOTIDE SEQUENCE</scope>
    <source>
        <strain evidence="2">cv. Jingnong 6</strain>
    </source>
</reference>
<dbReference type="EMBL" id="CM003373">
    <property type="protein sequence ID" value="KOM37800.1"/>
    <property type="molecule type" value="Genomic_DNA"/>
</dbReference>
<name>A0A0L9U4T5_PHAAN</name>
<dbReference type="Proteomes" id="UP000053144">
    <property type="component" value="Chromosome 3"/>
</dbReference>
<evidence type="ECO:0000313" key="1">
    <source>
        <dbReference type="EMBL" id="KOM37800.1"/>
    </source>
</evidence>
<accession>A0A0L9U4T5</accession>
<evidence type="ECO:0000313" key="2">
    <source>
        <dbReference type="Proteomes" id="UP000053144"/>
    </source>
</evidence>